<reference evidence="12" key="1">
    <citation type="submission" date="2025-08" db="UniProtKB">
        <authorList>
            <consortium name="RefSeq"/>
        </authorList>
    </citation>
    <scope>IDENTIFICATION</scope>
    <source>
        <tissue evidence="12">Gonads</tissue>
    </source>
</reference>
<dbReference type="EC" id="3.2.1.23" evidence="5"/>
<evidence type="ECO:0000256" key="6">
    <source>
        <dbReference type="RuleBase" id="RU003679"/>
    </source>
</evidence>
<feature type="domain" description="Beta-galactosidase 1-like first all-beta" evidence="9">
    <location>
        <begin position="438"/>
        <end position="555"/>
    </location>
</feature>
<dbReference type="PIRSF" id="PIRSF006336">
    <property type="entry name" value="B-gal"/>
    <property type="match status" value="1"/>
</dbReference>
<dbReference type="Gene3D" id="3.20.20.80">
    <property type="entry name" value="Glycosidases"/>
    <property type="match status" value="1"/>
</dbReference>
<dbReference type="Pfam" id="PF21467">
    <property type="entry name" value="BetaGal_gal-bd"/>
    <property type="match status" value="1"/>
</dbReference>
<keyword evidence="7" id="KW-0732">Signal</keyword>
<evidence type="ECO:0000256" key="7">
    <source>
        <dbReference type="SAM" id="SignalP"/>
    </source>
</evidence>
<keyword evidence="3 5" id="KW-0326">Glycosidase</keyword>
<gene>
    <name evidence="12" type="primary">LOC115875304</name>
</gene>
<dbReference type="Proteomes" id="UP000504635">
    <property type="component" value="Unplaced"/>
</dbReference>
<name>A0A6J2X5Y3_SITOR</name>
<dbReference type="InterPro" id="IPR008979">
    <property type="entry name" value="Galactose-bd-like_sf"/>
</dbReference>
<dbReference type="SUPFAM" id="SSF49785">
    <property type="entry name" value="Galactose-binding domain-like"/>
    <property type="match status" value="1"/>
</dbReference>
<feature type="domain" description="Beta-galactosidase galactose-binding" evidence="10">
    <location>
        <begin position="578"/>
        <end position="637"/>
    </location>
</feature>
<accession>A0A6J2X5Y3</accession>
<dbReference type="InParanoid" id="A0A6J2X5Y3"/>
<keyword evidence="2 5" id="KW-0378">Hydrolase</keyword>
<evidence type="ECO:0000259" key="9">
    <source>
        <dbReference type="Pfam" id="PF21317"/>
    </source>
</evidence>
<dbReference type="InterPro" id="IPR031330">
    <property type="entry name" value="Gly_Hdrlase_35_cat"/>
</dbReference>
<comment type="catalytic activity">
    <reaction evidence="5">
        <text>Hydrolysis of terminal non-reducing beta-D-galactose residues in beta-D-galactosides.</text>
        <dbReference type="EC" id="3.2.1.23"/>
    </reaction>
</comment>
<dbReference type="Gene3D" id="2.60.120.260">
    <property type="entry name" value="Galactose-binding domain-like"/>
    <property type="match status" value="2"/>
</dbReference>
<evidence type="ECO:0000256" key="5">
    <source>
        <dbReference type="RuleBase" id="RU000675"/>
    </source>
</evidence>
<sequence length="662" mass="75726">MLTRIPVIYMMMPSVLLLCLLVSFSLGDLPTNYEYYTSDGISSGLSTDQPTFYLNGKEIYIYSGAIHYFRVPRAYWRDRLRKLRAAGFNTVETYIAWNLHEYQSGVYDFGNGGSDMEDFLHLEEFIQTAQDEDLFVIIRSGPFICAEFEFGGFPSFILRDGQDLWVRTDNELYMNYVTRWYNVLMPILAQHQFTKGGPIIMLQVENEYAITGYKDHNYLWHLRQLMLDNGIVELLVTADNPWKGTDGAYPEYFLMTGNFDSDAQTNLDTLKSLQPNKPIMVMEYWSGWFDYWGQQHQNKTADQFKEVYEAILSYPASVNMYMFIGGTNFYFLSGAQNLAYDDLNTKFTPMTTSYDYGAPLAENGAYTDKYWIAQELIAKYNPIQTKLPAVPDEIKPIYYPWVTLDKQITLDTLLIHALSDTSSNLISMENMNINGGSGQSYGYVVYRKTGLTLSANSVLKIEGRVCDTVIVLVNGVRVSPILETSSDLNNFGTWRTNDSTLILNTVDLTDVTVDLLVENWGRVNVGAYRQYKGLWEGNVLINGNIISDWTLYALEFKKSWTNSLTDWTSVTSRDINQPVLYKGTLSITGTPGDSYVYMEEFTKGIVIINGFVLGRYTKMGPQQTLYLPAPLLKEGDNDIMIFEHYQPAEQVKFVIEHVYTNH</sequence>
<dbReference type="PROSITE" id="PS01182">
    <property type="entry name" value="GLYCOSYL_HYDROL_F35"/>
    <property type="match status" value="1"/>
</dbReference>
<proteinExistence type="inferred from homology"/>
<feature type="signal peptide" evidence="7">
    <location>
        <begin position="1"/>
        <end position="27"/>
    </location>
</feature>
<dbReference type="OrthoDB" id="1657402at2759"/>
<dbReference type="Pfam" id="PF01301">
    <property type="entry name" value="Glyco_hydro_35"/>
    <property type="match status" value="1"/>
</dbReference>
<evidence type="ECO:0000313" key="11">
    <source>
        <dbReference type="Proteomes" id="UP000504635"/>
    </source>
</evidence>
<dbReference type="PANTHER" id="PTHR23421">
    <property type="entry name" value="BETA-GALACTOSIDASE RELATED"/>
    <property type="match status" value="1"/>
</dbReference>
<organism evidence="11 12">
    <name type="scientific">Sitophilus oryzae</name>
    <name type="common">Rice weevil</name>
    <name type="synonym">Curculio oryzae</name>
    <dbReference type="NCBI Taxonomy" id="7048"/>
    <lineage>
        <taxon>Eukaryota</taxon>
        <taxon>Metazoa</taxon>
        <taxon>Ecdysozoa</taxon>
        <taxon>Arthropoda</taxon>
        <taxon>Hexapoda</taxon>
        <taxon>Insecta</taxon>
        <taxon>Pterygota</taxon>
        <taxon>Neoptera</taxon>
        <taxon>Endopterygota</taxon>
        <taxon>Coleoptera</taxon>
        <taxon>Polyphaga</taxon>
        <taxon>Cucujiformia</taxon>
        <taxon>Curculionidae</taxon>
        <taxon>Dryophthorinae</taxon>
        <taxon>Sitophilus</taxon>
    </lineage>
</organism>
<dbReference type="RefSeq" id="XP_030746583.1">
    <property type="nucleotide sequence ID" value="XM_030890723.1"/>
</dbReference>
<protein>
    <recommendedName>
        <fullName evidence="5">Beta-galactosidase</fullName>
        <ecNumber evidence="5">3.2.1.23</ecNumber>
    </recommendedName>
</protein>
<feature type="active site" description="Proton donor" evidence="4">
    <location>
        <position position="207"/>
    </location>
</feature>
<keyword evidence="11" id="KW-1185">Reference proteome</keyword>
<dbReference type="InterPro" id="IPR017853">
    <property type="entry name" value="GH"/>
</dbReference>
<dbReference type="FunFam" id="2.60.120.260:FF:000049">
    <property type="entry name" value="Beta-galactosidase"/>
    <property type="match status" value="1"/>
</dbReference>
<dbReference type="SUPFAM" id="SSF51445">
    <property type="entry name" value="(Trans)glycosidases"/>
    <property type="match status" value="1"/>
</dbReference>
<dbReference type="InterPro" id="IPR048913">
    <property type="entry name" value="BetaGal_gal-bd"/>
</dbReference>
<comment type="similarity">
    <text evidence="1 6">Belongs to the glycosyl hydrolase 35 family.</text>
</comment>
<dbReference type="KEGG" id="soy:115875304"/>
<dbReference type="GeneID" id="115875304"/>
<dbReference type="GO" id="GO:0004565">
    <property type="term" value="F:beta-galactosidase activity"/>
    <property type="evidence" value="ECO:0007669"/>
    <property type="project" value="UniProtKB-EC"/>
</dbReference>
<feature type="active site" description="Nucleophile" evidence="4">
    <location>
        <position position="283"/>
    </location>
</feature>
<feature type="chain" id="PRO_5026878415" description="Beta-galactosidase" evidence="7">
    <location>
        <begin position="28"/>
        <end position="662"/>
    </location>
</feature>
<dbReference type="InterPro" id="IPR001944">
    <property type="entry name" value="Glycoside_Hdrlase_35"/>
</dbReference>
<dbReference type="FunCoup" id="A0A6J2X5Y3">
    <property type="interactions" value="652"/>
</dbReference>
<evidence type="ECO:0000256" key="4">
    <source>
        <dbReference type="PIRSR" id="PIRSR006336-1"/>
    </source>
</evidence>
<dbReference type="GO" id="GO:0005975">
    <property type="term" value="P:carbohydrate metabolic process"/>
    <property type="evidence" value="ECO:0007669"/>
    <property type="project" value="InterPro"/>
</dbReference>
<dbReference type="InterPro" id="IPR026283">
    <property type="entry name" value="B-gal_1-like"/>
</dbReference>
<evidence type="ECO:0000259" key="8">
    <source>
        <dbReference type="Pfam" id="PF01301"/>
    </source>
</evidence>
<evidence type="ECO:0000256" key="1">
    <source>
        <dbReference type="ARBA" id="ARBA00009809"/>
    </source>
</evidence>
<evidence type="ECO:0000313" key="12">
    <source>
        <dbReference type="RefSeq" id="XP_030746583.1"/>
    </source>
</evidence>
<evidence type="ECO:0000259" key="10">
    <source>
        <dbReference type="Pfam" id="PF21467"/>
    </source>
</evidence>
<dbReference type="InterPro" id="IPR048912">
    <property type="entry name" value="BetaGal1-like_ABD1"/>
</dbReference>
<dbReference type="InterPro" id="IPR019801">
    <property type="entry name" value="Glyco_hydro_35_CS"/>
</dbReference>
<dbReference type="PRINTS" id="PR00742">
    <property type="entry name" value="GLHYDRLASE35"/>
</dbReference>
<dbReference type="AlphaFoldDB" id="A0A6J2X5Y3"/>
<evidence type="ECO:0000256" key="2">
    <source>
        <dbReference type="ARBA" id="ARBA00022801"/>
    </source>
</evidence>
<feature type="domain" description="Glycoside hydrolase 35 catalytic" evidence="8">
    <location>
        <begin position="52"/>
        <end position="379"/>
    </location>
</feature>
<evidence type="ECO:0000256" key="3">
    <source>
        <dbReference type="ARBA" id="ARBA00023295"/>
    </source>
</evidence>
<dbReference type="Pfam" id="PF21317">
    <property type="entry name" value="BetaGal_ABD_1"/>
    <property type="match status" value="1"/>
</dbReference>